<sequence>MGKKVFLDLKGRDLLVYTFDNGSSGSLPKGTVTIPVEESSPFAIDRSLGSEECYFSLPLSLLDFRILELPFSDIKKIRELLPFEIDNLVLGGSASVVFDACVIDKDEGKAQVLVVYIAKGTLKTILNKLRAAGVDPRVVISLELAHVVSSSASASDIAGRLLSPGLLDDNERILTAAAEIKNPTVNLRRGEFAYTADTEKTRKSLLLTAGLVILLLFVFISDNVMLIVSTKRENDSIKESIRKTYQGLFPAEKKITDELYQLKAHIKELKDKESSFVGISPLQTLLDLSNAGRSGVSFIEVTVDRDITILKGEAPSMSDVQKTKTELEKIFSEVNISDTKPSTQGKMLFSISVKGRKT</sequence>
<keyword evidence="1" id="KW-1133">Transmembrane helix</keyword>
<dbReference type="AlphaFoldDB" id="A0A2U3QID4"/>
<organism evidence="2 3">
    <name type="scientific">Candidatus Sulfobium mesophilum</name>
    <dbReference type="NCBI Taxonomy" id="2016548"/>
    <lineage>
        <taxon>Bacteria</taxon>
        <taxon>Pseudomonadati</taxon>
        <taxon>Nitrospirota</taxon>
        <taxon>Nitrospiria</taxon>
        <taxon>Nitrospirales</taxon>
        <taxon>Nitrospiraceae</taxon>
        <taxon>Candidatus Sulfobium</taxon>
    </lineage>
</organism>
<accession>A0A2U3QID4</accession>
<evidence type="ECO:0000256" key="1">
    <source>
        <dbReference type="SAM" id="Phobius"/>
    </source>
</evidence>
<dbReference type="Proteomes" id="UP000245125">
    <property type="component" value="Unassembled WGS sequence"/>
</dbReference>
<protein>
    <recommendedName>
        <fullName evidence="4">GspL periplasmic domain-containing protein</fullName>
    </recommendedName>
</protein>
<name>A0A2U3QID4_9BACT</name>
<dbReference type="InterPro" id="IPR043129">
    <property type="entry name" value="ATPase_NBD"/>
</dbReference>
<proteinExistence type="predicted"/>
<dbReference type="SUPFAM" id="SSF53067">
    <property type="entry name" value="Actin-like ATPase domain"/>
    <property type="match status" value="1"/>
</dbReference>
<evidence type="ECO:0000313" key="3">
    <source>
        <dbReference type="Proteomes" id="UP000245125"/>
    </source>
</evidence>
<keyword evidence="1" id="KW-0472">Membrane</keyword>
<keyword evidence="1" id="KW-0812">Transmembrane</keyword>
<feature type="transmembrane region" description="Helical" evidence="1">
    <location>
        <begin position="205"/>
        <end position="228"/>
    </location>
</feature>
<dbReference type="EMBL" id="OUUY01000092">
    <property type="protein sequence ID" value="SPQ01167.1"/>
    <property type="molecule type" value="Genomic_DNA"/>
</dbReference>
<evidence type="ECO:0008006" key="4">
    <source>
        <dbReference type="Google" id="ProtNLM"/>
    </source>
</evidence>
<gene>
    <name evidence="2" type="ORF">NBG4_450014</name>
</gene>
<reference evidence="3" key="1">
    <citation type="submission" date="2018-03" db="EMBL/GenBank/DDBJ databases">
        <authorList>
            <person name="Zecchin S."/>
        </authorList>
    </citation>
    <scope>NUCLEOTIDE SEQUENCE [LARGE SCALE GENOMIC DNA]</scope>
</reference>
<evidence type="ECO:0000313" key="2">
    <source>
        <dbReference type="EMBL" id="SPQ01167.1"/>
    </source>
</evidence>
<dbReference type="Gene3D" id="3.30.420.380">
    <property type="match status" value="1"/>
</dbReference>
<keyword evidence="3" id="KW-1185">Reference proteome</keyword>